<dbReference type="GO" id="GO:0006729">
    <property type="term" value="P:tetrahydrobiopterin biosynthetic process"/>
    <property type="evidence" value="ECO:0007669"/>
    <property type="project" value="InterPro"/>
</dbReference>
<organism evidence="5 6">
    <name type="scientific">Malassezia yamatoensis</name>
    <dbReference type="NCBI Taxonomy" id="253288"/>
    <lineage>
        <taxon>Eukaryota</taxon>
        <taxon>Fungi</taxon>
        <taxon>Dikarya</taxon>
        <taxon>Basidiomycota</taxon>
        <taxon>Ustilaginomycotina</taxon>
        <taxon>Malasseziomycetes</taxon>
        <taxon>Malasseziales</taxon>
        <taxon>Malasseziaceae</taxon>
        <taxon>Malassezia</taxon>
    </lineage>
</organism>
<dbReference type="CDD" id="cd00913">
    <property type="entry name" value="PCD_DCoH_subfamily_a"/>
    <property type="match status" value="1"/>
</dbReference>
<name>A0AAJ5YTU1_9BASI</name>
<evidence type="ECO:0000256" key="2">
    <source>
        <dbReference type="ARBA" id="ARBA00006472"/>
    </source>
</evidence>
<dbReference type="Pfam" id="PF01329">
    <property type="entry name" value="Pterin_4a"/>
    <property type="match status" value="1"/>
</dbReference>
<gene>
    <name evidence="5" type="ORF">MYAM1_002019</name>
</gene>
<dbReference type="InterPro" id="IPR050376">
    <property type="entry name" value="Pterin-4-alpha-carb_dehyd"/>
</dbReference>
<protein>
    <recommendedName>
        <fullName evidence="3">4a-hydroxytetrahydrobiopterin dehydratase</fullName>
        <ecNumber evidence="3">4.2.1.96</ecNumber>
    </recommendedName>
</protein>
<dbReference type="Gene3D" id="3.30.1360.20">
    <property type="entry name" value="Transcriptional coactivator/pterin dehydratase"/>
    <property type="match status" value="1"/>
</dbReference>
<evidence type="ECO:0000256" key="4">
    <source>
        <dbReference type="ARBA" id="ARBA00023239"/>
    </source>
</evidence>
<evidence type="ECO:0000313" key="5">
    <source>
        <dbReference type="EMBL" id="WFC99275.1"/>
    </source>
</evidence>
<reference evidence="5 6" key="1">
    <citation type="submission" date="2023-03" db="EMBL/GenBank/DDBJ databases">
        <title>Mating type loci evolution in Malassezia.</title>
        <authorList>
            <person name="Coelho M.A."/>
        </authorList>
    </citation>
    <scope>NUCLEOTIDE SEQUENCE [LARGE SCALE GENOMIC DNA]</scope>
    <source>
        <strain evidence="5 6">CBS 9725</strain>
    </source>
</reference>
<dbReference type="InterPro" id="IPR001533">
    <property type="entry name" value="Pterin_deHydtase"/>
</dbReference>
<accession>A0AAJ5YTU1</accession>
<dbReference type="PANTHER" id="PTHR42805">
    <property type="entry name" value="PTERIN-4-ALPHA-CARBINOLAMINE DEHYDRATASE-RELATED"/>
    <property type="match status" value="1"/>
</dbReference>
<sequence>MGQEEITASLSQLSSGWKLAPQPVSDSAQAVPSSLSKIFKFKNFATALAFTSKVGQEADAEGHHPAILLEWGSVAVYWWSHSLNGLHQNDFIMAAKTENIAQLSEGLKS</sequence>
<comment type="similarity">
    <text evidence="2">Belongs to the pterin-4-alpha-carbinolamine dehydratase family.</text>
</comment>
<dbReference type="AlphaFoldDB" id="A0AAJ5YTU1"/>
<keyword evidence="4" id="KW-0456">Lyase</keyword>
<evidence type="ECO:0000313" key="6">
    <source>
        <dbReference type="Proteomes" id="UP001219567"/>
    </source>
</evidence>
<dbReference type="SUPFAM" id="SSF55248">
    <property type="entry name" value="PCD-like"/>
    <property type="match status" value="1"/>
</dbReference>
<dbReference type="EC" id="4.2.1.96" evidence="3"/>
<proteinExistence type="inferred from homology"/>
<dbReference type="Proteomes" id="UP001219567">
    <property type="component" value="Chromosome 2"/>
</dbReference>
<dbReference type="PANTHER" id="PTHR42805:SF1">
    <property type="entry name" value="PTERIN-4-ALPHA-CARBINOLAMINE DEHYDRATASE-RELATED"/>
    <property type="match status" value="1"/>
</dbReference>
<evidence type="ECO:0000256" key="1">
    <source>
        <dbReference type="ARBA" id="ARBA00001554"/>
    </source>
</evidence>
<evidence type="ECO:0000256" key="3">
    <source>
        <dbReference type="ARBA" id="ARBA00013252"/>
    </source>
</evidence>
<dbReference type="InterPro" id="IPR036428">
    <property type="entry name" value="PCD_sf"/>
</dbReference>
<dbReference type="GO" id="GO:0008124">
    <property type="term" value="F:4-alpha-hydroxytetrahydrobiopterin dehydratase activity"/>
    <property type="evidence" value="ECO:0007669"/>
    <property type="project" value="UniProtKB-EC"/>
</dbReference>
<keyword evidence="6" id="KW-1185">Reference proteome</keyword>
<comment type="catalytic activity">
    <reaction evidence="1">
        <text>(4aS,6R)-4a-hydroxy-L-erythro-5,6,7,8-tetrahydrobiopterin = (6R)-L-erythro-6,7-dihydrobiopterin + H2O</text>
        <dbReference type="Rhea" id="RHEA:11920"/>
        <dbReference type="ChEBI" id="CHEBI:15377"/>
        <dbReference type="ChEBI" id="CHEBI:15642"/>
        <dbReference type="ChEBI" id="CHEBI:43120"/>
        <dbReference type="EC" id="4.2.1.96"/>
    </reaction>
</comment>
<dbReference type="EMBL" id="CP119944">
    <property type="protein sequence ID" value="WFC99275.1"/>
    <property type="molecule type" value="Genomic_DNA"/>
</dbReference>